<evidence type="ECO:0000259" key="1">
    <source>
        <dbReference type="Pfam" id="PF13966"/>
    </source>
</evidence>
<dbReference type="EMBL" id="RXIC02000019">
    <property type="protein sequence ID" value="KAB1227842.1"/>
    <property type="molecule type" value="Genomic_DNA"/>
</dbReference>
<keyword evidence="3" id="KW-1185">Reference proteome</keyword>
<protein>
    <recommendedName>
        <fullName evidence="1">Reverse transcriptase zinc-binding domain-containing protein</fullName>
    </recommendedName>
</protein>
<name>A0A6A1WRF6_9ROSI</name>
<reference evidence="2 3" key="1">
    <citation type="journal article" date="2019" name="Plant Biotechnol. J.">
        <title>The red bayberry genome and genetic basis of sex determination.</title>
        <authorList>
            <person name="Jia H.M."/>
            <person name="Jia H.J."/>
            <person name="Cai Q.L."/>
            <person name="Wang Y."/>
            <person name="Zhao H.B."/>
            <person name="Yang W.F."/>
            <person name="Wang G.Y."/>
            <person name="Li Y.H."/>
            <person name="Zhan D.L."/>
            <person name="Shen Y.T."/>
            <person name="Niu Q.F."/>
            <person name="Chang L."/>
            <person name="Qiu J."/>
            <person name="Zhao L."/>
            <person name="Xie H.B."/>
            <person name="Fu W.Y."/>
            <person name="Jin J."/>
            <person name="Li X.W."/>
            <person name="Jiao Y."/>
            <person name="Zhou C.C."/>
            <person name="Tu T."/>
            <person name="Chai C.Y."/>
            <person name="Gao J.L."/>
            <person name="Fan L.J."/>
            <person name="van de Weg E."/>
            <person name="Wang J.Y."/>
            <person name="Gao Z.S."/>
        </authorList>
    </citation>
    <scope>NUCLEOTIDE SEQUENCE [LARGE SCALE GENOMIC DNA]</scope>
    <source>
        <tissue evidence="2">Leaves</tissue>
    </source>
</reference>
<dbReference type="OrthoDB" id="1112297at2759"/>
<gene>
    <name evidence="2" type="ORF">CJ030_MR1G001676</name>
</gene>
<evidence type="ECO:0000313" key="2">
    <source>
        <dbReference type="EMBL" id="KAB1227842.1"/>
    </source>
</evidence>
<dbReference type="AlphaFoldDB" id="A0A6A1WRF6"/>
<organism evidence="2 3">
    <name type="scientific">Morella rubra</name>
    <name type="common">Chinese bayberry</name>
    <dbReference type="NCBI Taxonomy" id="262757"/>
    <lineage>
        <taxon>Eukaryota</taxon>
        <taxon>Viridiplantae</taxon>
        <taxon>Streptophyta</taxon>
        <taxon>Embryophyta</taxon>
        <taxon>Tracheophyta</taxon>
        <taxon>Spermatophyta</taxon>
        <taxon>Magnoliopsida</taxon>
        <taxon>eudicotyledons</taxon>
        <taxon>Gunneridae</taxon>
        <taxon>Pentapetalae</taxon>
        <taxon>rosids</taxon>
        <taxon>fabids</taxon>
        <taxon>Fagales</taxon>
        <taxon>Myricaceae</taxon>
        <taxon>Morella</taxon>
    </lineage>
</organism>
<dbReference type="InterPro" id="IPR026960">
    <property type="entry name" value="RVT-Znf"/>
</dbReference>
<accession>A0A6A1WRF6</accession>
<evidence type="ECO:0000313" key="3">
    <source>
        <dbReference type="Proteomes" id="UP000516437"/>
    </source>
</evidence>
<dbReference type="Pfam" id="PF13966">
    <property type="entry name" value="zf-RVT"/>
    <property type="match status" value="1"/>
</dbReference>
<comment type="caution">
    <text evidence="2">The sequence shown here is derived from an EMBL/GenBank/DDBJ whole genome shotgun (WGS) entry which is preliminary data.</text>
</comment>
<dbReference type="Proteomes" id="UP000516437">
    <property type="component" value="Chromosome 1"/>
</dbReference>
<feature type="domain" description="Reverse transcriptase zinc-binding" evidence="1">
    <location>
        <begin position="162"/>
        <end position="251"/>
    </location>
</feature>
<sequence>MEDFNPEMVAKLGWKLMCNPHCIWAQAIAAKYCKGRDFLKAPLGHNPSWFWQSLMKTMEIIAAGLCWGVEDGARLNIWCDPWVPDLPGFVPKLKPGALVDRRINYVRDLIEEDTHEWKENVIWDLFDDSSSEAILSIPLPQTRLVDTPRWIHSPSGSYIDKDAYLYCQKQKHHGTGDLTAAEWRKIWKLKVQDRLKLLLWKLAAEALPLRGRIHLEIFDHELTLSSCPLCHFWVETREHLFLGCSFSRILWRLGPWPFLAEQFVSQPFSLLAQNYS</sequence>
<proteinExistence type="predicted"/>